<feature type="transmembrane region" description="Helical" evidence="1">
    <location>
        <begin position="6"/>
        <end position="24"/>
    </location>
</feature>
<proteinExistence type="predicted"/>
<dbReference type="EMBL" id="BARW01031497">
    <property type="protein sequence ID" value="GAJ03623.1"/>
    <property type="molecule type" value="Genomic_DNA"/>
</dbReference>
<keyword evidence="1" id="KW-1133">Transmembrane helix</keyword>
<evidence type="ECO:0000313" key="2">
    <source>
        <dbReference type="EMBL" id="GAJ03623.1"/>
    </source>
</evidence>
<sequence length="87" mass="9991">MIDLTSLLWFVFLGLVGGVAQILMKAEKWSDLKEFSAFKRSLIGAICGFLYYFLYSDYNWPNTVMTIVSGWFGTDFLLSIFKKLKKG</sequence>
<keyword evidence="1" id="KW-0812">Transmembrane</keyword>
<evidence type="ECO:0000256" key="1">
    <source>
        <dbReference type="SAM" id="Phobius"/>
    </source>
</evidence>
<accession>X1TE93</accession>
<evidence type="ECO:0008006" key="3">
    <source>
        <dbReference type="Google" id="ProtNLM"/>
    </source>
</evidence>
<organism evidence="2">
    <name type="scientific">marine sediment metagenome</name>
    <dbReference type="NCBI Taxonomy" id="412755"/>
    <lineage>
        <taxon>unclassified sequences</taxon>
        <taxon>metagenomes</taxon>
        <taxon>ecological metagenomes</taxon>
    </lineage>
</organism>
<comment type="caution">
    <text evidence="2">The sequence shown here is derived from an EMBL/GenBank/DDBJ whole genome shotgun (WGS) entry which is preliminary data.</text>
</comment>
<name>X1TE93_9ZZZZ</name>
<gene>
    <name evidence="2" type="ORF">S12H4_50084</name>
</gene>
<dbReference type="AlphaFoldDB" id="X1TE93"/>
<protein>
    <recommendedName>
        <fullName evidence="3">Holin</fullName>
    </recommendedName>
</protein>
<feature type="transmembrane region" description="Helical" evidence="1">
    <location>
        <begin position="60"/>
        <end position="81"/>
    </location>
</feature>
<reference evidence="2" key="1">
    <citation type="journal article" date="2014" name="Front. Microbiol.">
        <title>High frequency of phylogenetically diverse reductive dehalogenase-homologous genes in deep subseafloor sedimentary metagenomes.</title>
        <authorList>
            <person name="Kawai M."/>
            <person name="Futagami T."/>
            <person name="Toyoda A."/>
            <person name="Takaki Y."/>
            <person name="Nishi S."/>
            <person name="Hori S."/>
            <person name="Arai W."/>
            <person name="Tsubouchi T."/>
            <person name="Morono Y."/>
            <person name="Uchiyama I."/>
            <person name="Ito T."/>
            <person name="Fujiyama A."/>
            <person name="Inagaki F."/>
            <person name="Takami H."/>
        </authorList>
    </citation>
    <scope>NUCLEOTIDE SEQUENCE</scope>
    <source>
        <strain evidence="2">Expedition CK06-06</strain>
    </source>
</reference>
<keyword evidence="1" id="KW-0472">Membrane</keyword>